<proteinExistence type="predicted"/>
<dbReference type="PROSITE" id="PS50956">
    <property type="entry name" value="HTH_ASNC_2"/>
    <property type="match status" value="1"/>
</dbReference>
<dbReference type="Pfam" id="PF13404">
    <property type="entry name" value="HTH_AsnC-type"/>
    <property type="match status" value="1"/>
</dbReference>
<dbReference type="PANTHER" id="PTHR30154:SF34">
    <property type="entry name" value="TRANSCRIPTIONAL REGULATOR AZLB"/>
    <property type="match status" value="1"/>
</dbReference>
<dbReference type="InterPro" id="IPR036388">
    <property type="entry name" value="WH-like_DNA-bd_sf"/>
</dbReference>
<gene>
    <name evidence="5" type="ORF">L0635_02015</name>
</gene>
<comment type="caution">
    <text evidence="5">The sequence shown here is derived from an EMBL/GenBank/DDBJ whole genome shotgun (WGS) entry which is preliminary data.</text>
</comment>
<evidence type="ECO:0000313" key="6">
    <source>
        <dbReference type="Proteomes" id="UP001321125"/>
    </source>
</evidence>
<dbReference type="PRINTS" id="PR00033">
    <property type="entry name" value="HTHASNC"/>
</dbReference>
<dbReference type="SMART" id="SM00344">
    <property type="entry name" value="HTH_ASNC"/>
    <property type="match status" value="1"/>
</dbReference>
<keyword evidence="6" id="KW-1185">Reference proteome</keyword>
<evidence type="ECO:0000313" key="5">
    <source>
        <dbReference type="EMBL" id="MCZ0925855.1"/>
    </source>
</evidence>
<keyword evidence="2" id="KW-0238">DNA-binding</keyword>
<sequence>MAMKDDVDRQIIEILKINARERFSDIARRVNRSRTAVEKRIERLEADGIIQGYNVVLASDNVKSEKLGGFVIITHVDGAQCENLLDDLSIFGIIKRKLSVYGEMDLVLEIEYKTLEEMMELKYYLMEHAKVKTVTILPVIKEWV</sequence>
<protein>
    <submittedName>
        <fullName evidence="5">Lrp/AsnC family transcriptional regulator</fullName>
    </submittedName>
</protein>
<keyword evidence="3" id="KW-0804">Transcription</keyword>
<evidence type="ECO:0000256" key="1">
    <source>
        <dbReference type="ARBA" id="ARBA00023015"/>
    </source>
</evidence>
<dbReference type="SUPFAM" id="SSF46785">
    <property type="entry name" value="Winged helix' DNA-binding domain"/>
    <property type="match status" value="1"/>
</dbReference>
<dbReference type="InterPro" id="IPR011991">
    <property type="entry name" value="ArsR-like_HTH"/>
</dbReference>
<evidence type="ECO:0000256" key="2">
    <source>
        <dbReference type="ARBA" id="ARBA00023125"/>
    </source>
</evidence>
<organism evidence="5 6">
    <name type="scientific">Vreelandella janggokensis</name>
    <dbReference type="NCBI Taxonomy" id="370767"/>
    <lineage>
        <taxon>Bacteria</taxon>
        <taxon>Pseudomonadati</taxon>
        <taxon>Pseudomonadota</taxon>
        <taxon>Gammaproteobacteria</taxon>
        <taxon>Oceanospirillales</taxon>
        <taxon>Halomonadaceae</taxon>
        <taxon>Vreelandella</taxon>
    </lineage>
</organism>
<dbReference type="InterPro" id="IPR000485">
    <property type="entry name" value="AsnC-type_HTH_dom"/>
</dbReference>
<dbReference type="InterPro" id="IPR019888">
    <property type="entry name" value="Tscrpt_reg_AsnC-like"/>
</dbReference>
<keyword evidence="1" id="KW-0805">Transcription regulation</keyword>
<name>A0ABT4IQA9_9GAMM</name>
<feature type="domain" description="HTH asnC-type" evidence="4">
    <location>
        <begin position="1"/>
        <end position="71"/>
    </location>
</feature>
<dbReference type="CDD" id="cd00090">
    <property type="entry name" value="HTH_ARSR"/>
    <property type="match status" value="1"/>
</dbReference>
<evidence type="ECO:0000259" key="4">
    <source>
        <dbReference type="PROSITE" id="PS50956"/>
    </source>
</evidence>
<dbReference type="Proteomes" id="UP001321125">
    <property type="component" value="Unassembled WGS sequence"/>
</dbReference>
<accession>A0ABT4IQA9</accession>
<dbReference type="PANTHER" id="PTHR30154">
    <property type="entry name" value="LEUCINE-RESPONSIVE REGULATORY PROTEIN"/>
    <property type="match status" value="1"/>
</dbReference>
<dbReference type="RefSeq" id="WP_268900975.1">
    <property type="nucleotide sequence ID" value="NZ_JAKNQT010000004.1"/>
</dbReference>
<reference evidence="5 6" key="1">
    <citation type="submission" date="2022-02" db="EMBL/GenBank/DDBJ databases">
        <title>Study of halophilic communities from a Mexican lake.</title>
        <authorList>
            <person name="Hernandez-Soto L.M."/>
            <person name="Martinez-Abarca F."/>
            <person name="Ramirez-Saad H.C."/>
            <person name="Aguirre-Garrido J.F."/>
        </authorList>
    </citation>
    <scope>NUCLEOTIDE SEQUENCE [LARGE SCALE GENOMIC DNA]</scope>
    <source>
        <strain evidence="5 6">Hjan13</strain>
    </source>
</reference>
<dbReference type="InterPro" id="IPR036390">
    <property type="entry name" value="WH_DNA-bd_sf"/>
</dbReference>
<evidence type="ECO:0000256" key="3">
    <source>
        <dbReference type="ARBA" id="ARBA00023163"/>
    </source>
</evidence>
<dbReference type="Gene3D" id="1.10.10.10">
    <property type="entry name" value="Winged helix-like DNA-binding domain superfamily/Winged helix DNA-binding domain"/>
    <property type="match status" value="1"/>
</dbReference>
<dbReference type="EMBL" id="JAKNQU010000001">
    <property type="protein sequence ID" value="MCZ0925855.1"/>
    <property type="molecule type" value="Genomic_DNA"/>
</dbReference>